<dbReference type="InterPro" id="IPR015797">
    <property type="entry name" value="NUDIX_hydrolase-like_dom_sf"/>
</dbReference>
<comment type="cofactor">
    <cofactor evidence="1">
        <name>Mg(2+)</name>
        <dbReference type="ChEBI" id="CHEBI:18420"/>
    </cofactor>
</comment>
<name>A0ABP6N4X5_9ACTN</name>
<evidence type="ECO:0000256" key="2">
    <source>
        <dbReference type="ARBA" id="ARBA00022801"/>
    </source>
</evidence>
<dbReference type="PANTHER" id="PTHR43046:SF14">
    <property type="entry name" value="MUTT_NUDIX FAMILY PROTEIN"/>
    <property type="match status" value="1"/>
</dbReference>
<dbReference type="CDD" id="cd04683">
    <property type="entry name" value="NUDIX_Hydrolase"/>
    <property type="match status" value="1"/>
</dbReference>
<dbReference type="Proteomes" id="UP001501637">
    <property type="component" value="Unassembled WGS sequence"/>
</dbReference>
<gene>
    <name evidence="4" type="ORF">GCM10010449_66080</name>
</gene>
<evidence type="ECO:0000259" key="3">
    <source>
        <dbReference type="PROSITE" id="PS51462"/>
    </source>
</evidence>
<dbReference type="Pfam" id="PF00293">
    <property type="entry name" value="NUDIX"/>
    <property type="match status" value="1"/>
</dbReference>
<accession>A0ABP6N4X5</accession>
<dbReference type="PANTHER" id="PTHR43046">
    <property type="entry name" value="GDP-MANNOSE MANNOSYL HYDROLASE"/>
    <property type="match status" value="1"/>
</dbReference>
<dbReference type="Gene3D" id="3.90.79.10">
    <property type="entry name" value="Nucleoside Triphosphate Pyrophosphohydrolase"/>
    <property type="match status" value="1"/>
</dbReference>
<reference evidence="5" key="1">
    <citation type="journal article" date="2019" name="Int. J. Syst. Evol. Microbiol.">
        <title>The Global Catalogue of Microorganisms (GCM) 10K type strain sequencing project: providing services to taxonomists for standard genome sequencing and annotation.</title>
        <authorList>
            <consortium name="The Broad Institute Genomics Platform"/>
            <consortium name="The Broad Institute Genome Sequencing Center for Infectious Disease"/>
            <person name="Wu L."/>
            <person name="Ma J."/>
        </authorList>
    </citation>
    <scope>NUCLEOTIDE SEQUENCE [LARGE SCALE GENOMIC DNA]</scope>
    <source>
        <strain evidence="5">JCM 9092</strain>
    </source>
</reference>
<organism evidence="4 5">
    <name type="scientific">Streptomyces rectiviolaceus</name>
    <dbReference type="NCBI Taxonomy" id="332591"/>
    <lineage>
        <taxon>Bacteria</taxon>
        <taxon>Bacillati</taxon>
        <taxon>Actinomycetota</taxon>
        <taxon>Actinomycetes</taxon>
        <taxon>Kitasatosporales</taxon>
        <taxon>Streptomycetaceae</taxon>
        <taxon>Streptomyces</taxon>
    </lineage>
</organism>
<evidence type="ECO:0000313" key="4">
    <source>
        <dbReference type="EMBL" id="GAA3136362.1"/>
    </source>
</evidence>
<evidence type="ECO:0000313" key="5">
    <source>
        <dbReference type="Proteomes" id="UP001501637"/>
    </source>
</evidence>
<protein>
    <recommendedName>
        <fullName evidence="3">Nudix hydrolase domain-containing protein</fullName>
    </recommendedName>
</protein>
<dbReference type="InterPro" id="IPR000086">
    <property type="entry name" value="NUDIX_hydrolase_dom"/>
</dbReference>
<keyword evidence="5" id="KW-1185">Reference proteome</keyword>
<feature type="domain" description="Nudix hydrolase" evidence="3">
    <location>
        <begin position="3"/>
        <end position="136"/>
    </location>
</feature>
<proteinExistence type="predicted"/>
<dbReference type="EMBL" id="BAAAUG010000147">
    <property type="protein sequence ID" value="GAA3136362.1"/>
    <property type="molecule type" value="Genomic_DNA"/>
</dbReference>
<dbReference type="RefSeq" id="WP_344527280.1">
    <property type="nucleotide sequence ID" value="NZ_BAAAUG010000147.1"/>
</dbReference>
<dbReference type="PROSITE" id="PS51462">
    <property type="entry name" value="NUDIX"/>
    <property type="match status" value="1"/>
</dbReference>
<dbReference type="SUPFAM" id="SSF55811">
    <property type="entry name" value="Nudix"/>
    <property type="match status" value="1"/>
</dbReference>
<evidence type="ECO:0000256" key="1">
    <source>
        <dbReference type="ARBA" id="ARBA00001946"/>
    </source>
</evidence>
<sequence length="147" mass="16214">MELHANIVGVHLVFERAGKVLLGLRSPESSYAPDTWHLPAGHLERESATGCAVREAHEELGVTIHEQDLRLVHIVHHRDSDDGRARMQLLFHVLAHTGAPAIREPDRCAALEWWPYAALPSPLVDYTAVALTGIAAGRTYTEMGWSA</sequence>
<comment type="caution">
    <text evidence="4">The sequence shown here is derived from an EMBL/GenBank/DDBJ whole genome shotgun (WGS) entry which is preliminary data.</text>
</comment>
<keyword evidence="2" id="KW-0378">Hydrolase</keyword>